<keyword evidence="1" id="KW-0472">Membrane</keyword>
<comment type="caution">
    <text evidence="2">The sequence shown here is derived from an EMBL/GenBank/DDBJ whole genome shotgun (WGS) entry which is preliminary data.</text>
</comment>
<keyword evidence="1" id="KW-0812">Transmembrane</keyword>
<organism evidence="2 3">
    <name type="scientific">Vibrio ouci</name>
    <dbReference type="NCBI Taxonomy" id="2499078"/>
    <lineage>
        <taxon>Bacteria</taxon>
        <taxon>Pseudomonadati</taxon>
        <taxon>Pseudomonadota</taxon>
        <taxon>Gammaproteobacteria</taxon>
        <taxon>Vibrionales</taxon>
        <taxon>Vibrionaceae</taxon>
        <taxon>Vibrio</taxon>
    </lineage>
</organism>
<dbReference type="InterPro" id="IPR009476">
    <property type="entry name" value="DUF1097"/>
</dbReference>
<dbReference type="Pfam" id="PF06496">
    <property type="entry name" value="DUF1097"/>
    <property type="match status" value="1"/>
</dbReference>
<name>A0A4Y8WI18_9VIBR</name>
<dbReference type="EMBL" id="SATR01000006">
    <property type="protein sequence ID" value="TFH92469.1"/>
    <property type="molecule type" value="Genomic_DNA"/>
</dbReference>
<sequence length="160" mass="17177">MSTLFAISLTTGILSGLWGWIAVTLGLLSWAGFLGCTSYFASSNDGFKGLSVSLITNMSGVFWAMVIIHGSQFVSLEILGYVITAVVAFFMCIQAKQSWLAYIPGTFIGSCATFAADGNWKLVVPSLILGGIFGYLMKASGLWLHQKSKQSQVNASLQTR</sequence>
<dbReference type="OrthoDB" id="8588554at2"/>
<dbReference type="Proteomes" id="UP000297753">
    <property type="component" value="Unassembled WGS sequence"/>
</dbReference>
<feature type="transmembrane region" description="Helical" evidence="1">
    <location>
        <begin position="122"/>
        <end position="144"/>
    </location>
</feature>
<reference evidence="2 3" key="1">
    <citation type="submission" date="2019-01" db="EMBL/GenBank/DDBJ databases">
        <title>Vibrio BEI176 sp. nov, a marine bacterium isolated from China: eastern marignal seas.</title>
        <authorList>
            <person name="Li B."/>
        </authorList>
    </citation>
    <scope>NUCLEOTIDE SEQUENCE [LARGE SCALE GENOMIC DNA]</scope>
    <source>
        <strain evidence="2 3">BEI176</strain>
    </source>
</reference>
<keyword evidence="1" id="KW-1133">Transmembrane helix</keyword>
<keyword evidence="3" id="KW-1185">Reference proteome</keyword>
<evidence type="ECO:0000313" key="3">
    <source>
        <dbReference type="Proteomes" id="UP000297753"/>
    </source>
</evidence>
<gene>
    <name evidence="2" type="ORF">ELS82_06045</name>
</gene>
<accession>A0A4Y8WI18</accession>
<dbReference type="AlphaFoldDB" id="A0A4Y8WI18"/>
<feature type="transmembrane region" description="Helical" evidence="1">
    <location>
        <begin position="20"/>
        <end position="42"/>
    </location>
</feature>
<dbReference type="RefSeq" id="WP_134834672.1">
    <property type="nucleotide sequence ID" value="NZ_SATR01000006.1"/>
</dbReference>
<protein>
    <submittedName>
        <fullName evidence="2">DUF1097 domain-containing protein</fullName>
    </submittedName>
</protein>
<feature type="transmembrane region" description="Helical" evidence="1">
    <location>
        <begin position="49"/>
        <end position="68"/>
    </location>
</feature>
<evidence type="ECO:0000313" key="2">
    <source>
        <dbReference type="EMBL" id="TFH92469.1"/>
    </source>
</evidence>
<proteinExistence type="predicted"/>
<evidence type="ECO:0000256" key="1">
    <source>
        <dbReference type="SAM" id="Phobius"/>
    </source>
</evidence>
<feature type="transmembrane region" description="Helical" evidence="1">
    <location>
        <begin position="74"/>
        <end position="92"/>
    </location>
</feature>